<dbReference type="InterPro" id="IPR021134">
    <property type="entry name" value="Bestrophin-like"/>
</dbReference>
<dbReference type="EMBL" id="CAKOGP040000890">
    <property type="protein sequence ID" value="CAJ1940380.1"/>
    <property type="molecule type" value="Genomic_DNA"/>
</dbReference>
<keyword evidence="4" id="KW-1185">Reference proteome</keyword>
<reference evidence="3" key="1">
    <citation type="submission" date="2023-08" db="EMBL/GenBank/DDBJ databases">
        <authorList>
            <person name="Audoor S."/>
            <person name="Bilcke G."/>
        </authorList>
    </citation>
    <scope>NUCLEOTIDE SEQUENCE</scope>
</reference>
<feature type="region of interest" description="Disordered" evidence="2">
    <location>
        <begin position="443"/>
        <end position="495"/>
    </location>
</feature>
<sequence>MGSLQLSSFQSNAFLRGRWEGTRLSTRKNRRGRSSLNMVLTTPIDIIEQASTVNLLDDLIDESVRTSARRPIIRQFDPSSGWIWRRWKGTIFSETWVSCVRNVLYAIAIFLLYKSYPNIVDNHLTGFSTLWGQLLSVTTFTLTFFVNQSYALWKKCTQLSRRLQGRLHDIGMNMATHARRQKPETENEPSTYTPESRQILELMSRYVRMFNLLTYASFTRSHRPILTPRGMRRLVERGLLTPQERESLVEANIPPTQRHSAILMWMIRLFIEGRASGHILGGDGFEQHTLDKFHIIRAQYGAIGDELQGRMPLAYAHIVQVLVDLILWTYPLMAFSTGMSPYLVIAGTGLLTISYQGLFDLAKQFLDPYDNETYGKGEDPLCVDTLIAETNAGSVRWLFGFEEMPFNAEQLQRGELMDSLLPVRGYTVEDLAQMEEDRIKKEELRRREEEERLRQEAEAESEEEEPEVEESVLNDPEIQSQPAAENATALEDPTPIEVVSDVEAELRMGGEKVVHTVTTVGGNPFSLKKIDDDEYVGIVASGQSTANGNLEVANYLASLSPLEVEEQSTTELGPQDEVLEDMPEIVEEGDSFPVVAEELQSATSQKLSDDEYNEKLAAIEEAIKELNAKAQSDDRDEIQLLTDKKKVAASVEDEEMDEEPKRMTLEDYEEEVVRIITEAKEEMLETEAILSTKAGLDPLGWDYEDDELKSIADDDEADPKGDGEARDRSVMDDNLDVLEMDIDGDEPMEGENALYLEPPENIMVETHVDMETALTEKSEDDAHLTDIEKTRRLLMGSEYNKNGARAQDPEAVKSTDSVESDGDV</sequence>
<name>A0AAD2CXG4_9STRA</name>
<comment type="caution">
    <text evidence="3">The sequence shown here is derived from an EMBL/GenBank/DDBJ whole genome shotgun (WGS) entry which is preliminary data.</text>
</comment>
<evidence type="ECO:0000256" key="1">
    <source>
        <dbReference type="SAM" id="Coils"/>
    </source>
</evidence>
<proteinExistence type="predicted"/>
<protein>
    <recommendedName>
        <fullName evidence="5">Bestrophin homolog</fullName>
    </recommendedName>
</protein>
<accession>A0AAD2CXG4</accession>
<evidence type="ECO:0000256" key="2">
    <source>
        <dbReference type="SAM" id="MobiDB-lite"/>
    </source>
</evidence>
<evidence type="ECO:0000313" key="3">
    <source>
        <dbReference type="EMBL" id="CAJ1940380.1"/>
    </source>
</evidence>
<organism evidence="3 4">
    <name type="scientific">Cylindrotheca closterium</name>
    <dbReference type="NCBI Taxonomy" id="2856"/>
    <lineage>
        <taxon>Eukaryota</taxon>
        <taxon>Sar</taxon>
        <taxon>Stramenopiles</taxon>
        <taxon>Ochrophyta</taxon>
        <taxon>Bacillariophyta</taxon>
        <taxon>Bacillariophyceae</taxon>
        <taxon>Bacillariophycidae</taxon>
        <taxon>Bacillariales</taxon>
        <taxon>Bacillariaceae</taxon>
        <taxon>Cylindrotheca</taxon>
    </lineage>
</organism>
<dbReference type="GO" id="GO:0005254">
    <property type="term" value="F:chloride channel activity"/>
    <property type="evidence" value="ECO:0007669"/>
    <property type="project" value="InterPro"/>
</dbReference>
<feature type="compositionally biased region" description="Basic and acidic residues" evidence="2">
    <location>
        <begin position="708"/>
        <end position="731"/>
    </location>
</feature>
<evidence type="ECO:0008006" key="5">
    <source>
        <dbReference type="Google" id="ProtNLM"/>
    </source>
</evidence>
<gene>
    <name evidence="3" type="ORF">CYCCA115_LOCUS7013</name>
</gene>
<feature type="compositionally biased region" description="Basic and acidic residues" evidence="2">
    <location>
        <begin position="443"/>
        <end position="457"/>
    </location>
</feature>
<feature type="compositionally biased region" description="Acidic residues" evidence="2">
    <location>
        <begin position="458"/>
        <end position="472"/>
    </location>
</feature>
<feature type="region of interest" description="Disordered" evidence="2">
    <location>
        <begin position="175"/>
        <end position="195"/>
    </location>
</feature>
<dbReference type="AlphaFoldDB" id="A0AAD2CXG4"/>
<feature type="region of interest" description="Disordered" evidence="2">
    <location>
        <begin position="795"/>
        <end position="824"/>
    </location>
</feature>
<feature type="region of interest" description="Disordered" evidence="2">
    <location>
        <begin position="707"/>
        <end position="734"/>
    </location>
</feature>
<dbReference type="Pfam" id="PF01062">
    <property type="entry name" value="Bestrophin"/>
    <property type="match status" value="1"/>
</dbReference>
<evidence type="ECO:0000313" key="4">
    <source>
        <dbReference type="Proteomes" id="UP001295423"/>
    </source>
</evidence>
<keyword evidence="1" id="KW-0175">Coiled coil</keyword>
<feature type="coiled-coil region" evidence="1">
    <location>
        <begin position="609"/>
        <end position="636"/>
    </location>
</feature>
<dbReference type="Proteomes" id="UP001295423">
    <property type="component" value="Unassembled WGS sequence"/>
</dbReference>